<feature type="signal peptide" evidence="1">
    <location>
        <begin position="1"/>
        <end position="28"/>
    </location>
</feature>
<dbReference type="InterPro" id="IPR038695">
    <property type="entry name" value="Saro_0823-like_sf"/>
</dbReference>
<accession>A0ABT1TGA7</accession>
<feature type="chain" id="PRO_5045878175" evidence="1">
    <location>
        <begin position="29"/>
        <end position="152"/>
    </location>
</feature>
<protein>
    <submittedName>
        <fullName evidence="2">DUF192 domain-containing protein</fullName>
    </submittedName>
</protein>
<name>A0ABT1TGA7_9GAMM</name>
<proteinExistence type="predicted"/>
<gene>
    <name evidence="2" type="ORF">NP590_09570</name>
</gene>
<evidence type="ECO:0000256" key="1">
    <source>
        <dbReference type="SAM" id="SignalP"/>
    </source>
</evidence>
<dbReference type="Gene3D" id="2.60.120.1140">
    <property type="entry name" value="Protein of unknown function DUF192"/>
    <property type="match status" value="1"/>
</dbReference>
<keyword evidence="3" id="KW-1185">Reference proteome</keyword>
<evidence type="ECO:0000313" key="3">
    <source>
        <dbReference type="Proteomes" id="UP001524499"/>
    </source>
</evidence>
<dbReference type="InterPro" id="IPR003795">
    <property type="entry name" value="DUF192"/>
</dbReference>
<organism evidence="2 3">
    <name type="scientific">Methylomonas subterranea</name>
    <dbReference type="NCBI Taxonomy" id="2952225"/>
    <lineage>
        <taxon>Bacteria</taxon>
        <taxon>Pseudomonadati</taxon>
        <taxon>Pseudomonadota</taxon>
        <taxon>Gammaproteobacteria</taxon>
        <taxon>Methylococcales</taxon>
        <taxon>Methylococcaceae</taxon>
        <taxon>Methylomonas</taxon>
    </lineage>
</organism>
<comment type="caution">
    <text evidence="2">The sequence shown here is derived from an EMBL/GenBank/DDBJ whole genome shotgun (WGS) entry which is preliminary data.</text>
</comment>
<sequence>MHIRFKLFNWVFPLLLPHATAFSDPAQAVVSFSKNHQLDVEIADTPALRELGLMHREHLADNRGMLFVYPDQELRGVWMKNTLLALDVLFLSADHKVVSMLPHLTPCRHDPCPNYLSSAPAKYMLEVNAGFIEKNQIEIGREVMLDYRHDVP</sequence>
<dbReference type="RefSeq" id="WP_256602149.1">
    <property type="nucleotide sequence ID" value="NZ_JANIBJ010000015.1"/>
</dbReference>
<dbReference type="PANTHER" id="PTHR37953">
    <property type="entry name" value="UPF0127 PROTEIN MJ1496"/>
    <property type="match status" value="1"/>
</dbReference>
<evidence type="ECO:0000313" key="2">
    <source>
        <dbReference type="EMBL" id="MCQ8104349.1"/>
    </source>
</evidence>
<keyword evidence="1" id="KW-0732">Signal</keyword>
<reference evidence="2 3" key="1">
    <citation type="submission" date="2022-07" db="EMBL/GenBank/DDBJ databases">
        <title>Methylomonas rivi sp. nov., Methylomonas rosea sp. nov., Methylomonas aureus sp. nov. and Methylomonas subterranea sp. nov., four novel methanotrophs isolated from a freshwater creek and the deep terrestrial subsurface.</title>
        <authorList>
            <person name="Abin C."/>
            <person name="Sankaranarayanan K."/>
            <person name="Garner C."/>
            <person name="Sindelar R."/>
            <person name="Kotary K."/>
            <person name="Garner R."/>
            <person name="Barclay S."/>
            <person name="Lawson P."/>
            <person name="Krumholz L."/>
        </authorList>
    </citation>
    <scope>NUCLEOTIDE SEQUENCE [LARGE SCALE GENOMIC DNA]</scope>
    <source>
        <strain evidence="2 3">SURF-2</strain>
    </source>
</reference>
<dbReference type="PANTHER" id="PTHR37953:SF1">
    <property type="entry name" value="UPF0127 PROTEIN MJ1496"/>
    <property type="match status" value="1"/>
</dbReference>
<dbReference type="Pfam" id="PF02643">
    <property type="entry name" value="DUF192"/>
    <property type="match status" value="1"/>
</dbReference>
<dbReference type="Proteomes" id="UP001524499">
    <property type="component" value="Unassembled WGS sequence"/>
</dbReference>
<dbReference type="EMBL" id="JANIBJ010000015">
    <property type="protein sequence ID" value="MCQ8104349.1"/>
    <property type="molecule type" value="Genomic_DNA"/>
</dbReference>